<dbReference type="InterPro" id="IPR050832">
    <property type="entry name" value="Bact_Acetyltransf"/>
</dbReference>
<evidence type="ECO:0000256" key="1">
    <source>
        <dbReference type="ARBA" id="ARBA00022679"/>
    </source>
</evidence>
<name>A0ABU3H4G5_9BACL</name>
<organism evidence="4 5">
    <name type="scientific">Paenibacillus forsythiae</name>
    <dbReference type="NCBI Taxonomy" id="365616"/>
    <lineage>
        <taxon>Bacteria</taxon>
        <taxon>Bacillati</taxon>
        <taxon>Bacillota</taxon>
        <taxon>Bacilli</taxon>
        <taxon>Bacillales</taxon>
        <taxon>Paenibacillaceae</taxon>
        <taxon>Paenibacillus</taxon>
    </lineage>
</organism>
<proteinExistence type="predicted"/>
<evidence type="ECO:0000259" key="3">
    <source>
        <dbReference type="PROSITE" id="PS51186"/>
    </source>
</evidence>
<comment type="caution">
    <text evidence="4">The sequence shown here is derived from an EMBL/GenBank/DDBJ whole genome shotgun (WGS) entry which is preliminary data.</text>
</comment>
<dbReference type="PANTHER" id="PTHR43877">
    <property type="entry name" value="AMINOALKYLPHOSPHONATE N-ACETYLTRANSFERASE-RELATED-RELATED"/>
    <property type="match status" value="1"/>
</dbReference>
<keyword evidence="5" id="KW-1185">Reference proteome</keyword>
<dbReference type="InterPro" id="IPR016181">
    <property type="entry name" value="Acyl_CoA_acyltransferase"/>
</dbReference>
<accession>A0ABU3H4G5</accession>
<dbReference type="Gene3D" id="3.40.630.30">
    <property type="match status" value="1"/>
</dbReference>
<dbReference type="Proteomes" id="UP001248709">
    <property type="component" value="Unassembled WGS sequence"/>
</dbReference>
<reference evidence="4 5" key="1">
    <citation type="submission" date="2023-07" db="EMBL/GenBank/DDBJ databases">
        <title>Genomic Encyclopedia of Type Strains, Phase IV (KMG-IV): sequencing the most valuable type-strain genomes for metagenomic binning, comparative biology and taxonomic classification.</title>
        <authorList>
            <person name="Goeker M."/>
        </authorList>
    </citation>
    <scope>NUCLEOTIDE SEQUENCE [LARGE SCALE GENOMIC DNA]</scope>
    <source>
        <strain evidence="4 5">T98</strain>
    </source>
</reference>
<evidence type="ECO:0000256" key="2">
    <source>
        <dbReference type="ARBA" id="ARBA00023315"/>
    </source>
</evidence>
<keyword evidence="1" id="KW-0808">Transferase</keyword>
<dbReference type="SUPFAM" id="SSF55729">
    <property type="entry name" value="Acyl-CoA N-acyltransferases (Nat)"/>
    <property type="match status" value="1"/>
</dbReference>
<dbReference type="InterPro" id="IPR000182">
    <property type="entry name" value="GNAT_dom"/>
</dbReference>
<gene>
    <name evidence="4" type="ORF">J2Z22_001233</name>
</gene>
<feature type="domain" description="N-acetyltransferase" evidence="3">
    <location>
        <begin position="2"/>
        <end position="132"/>
    </location>
</feature>
<dbReference type="CDD" id="cd04301">
    <property type="entry name" value="NAT_SF"/>
    <property type="match status" value="1"/>
</dbReference>
<sequence>MMRIKEMDARTREEAAKLAGPLMVSRGEIHRLEELPGCCAEDGDGSLLAAIFYHVRNGECEIVSLESRAENRGAGTRLIEAVTARARAEGCSRVWLITSNDNTRAIRFYQKRGFDLKAVHRDAITEARKLKPSIPLIGYDGIPIRHELELEYLL</sequence>
<evidence type="ECO:0000313" key="5">
    <source>
        <dbReference type="Proteomes" id="UP001248709"/>
    </source>
</evidence>
<evidence type="ECO:0000313" key="4">
    <source>
        <dbReference type="EMBL" id="MDT3425714.1"/>
    </source>
</evidence>
<dbReference type="PROSITE" id="PS51186">
    <property type="entry name" value="GNAT"/>
    <property type="match status" value="1"/>
</dbReference>
<protein>
    <submittedName>
        <fullName evidence="4">Ribosomal protein S18 acetylase RimI-like enzyme</fullName>
    </submittedName>
</protein>
<keyword evidence="2" id="KW-0012">Acyltransferase</keyword>
<dbReference type="Pfam" id="PF00583">
    <property type="entry name" value="Acetyltransf_1"/>
    <property type="match status" value="1"/>
</dbReference>
<dbReference type="EMBL" id="JAUSUY010000004">
    <property type="protein sequence ID" value="MDT3425714.1"/>
    <property type="molecule type" value="Genomic_DNA"/>
</dbReference>